<protein>
    <submittedName>
        <fullName evidence="2">Uncharacterized protein</fullName>
    </submittedName>
</protein>
<dbReference type="Proteomes" id="UP000052230">
    <property type="component" value="Unassembled WGS sequence"/>
</dbReference>
<gene>
    <name evidence="2" type="ORF">XAC3562_620134</name>
</gene>
<proteinExistence type="predicted"/>
<name>A0A0U5FKK4_XANCI</name>
<dbReference type="AlphaFoldDB" id="A0A0U5FKK4"/>
<organism evidence="2 3">
    <name type="scientific">Xanthomonas citri pv. citri</name>
    <dbReference type="NCBI Taxonomy" id="611301"/>
    <lineage>
        <taxon>Bacteria</taxon>
        <taxon>Pseudomonadati</taxon>
        <taxon>Pseudomonadota</taxon>
        <taxon>Gammaproteobacteria</taxon>
        <taxon>Lysobacterales</taxon>
        <taxon>Lysobacteraceae</taxon>
        <taxon>Xanthomonas</taxon>
    </lineage>
</organism>
<feature type="region of interest" description="Disordered" evidence="1">
    <location>
        <begin position="1"/>
        <end position="28"/>
    </location>
</feature>
<dbReference type="EMBL" id="CCXZ01000158">
    <property type="protein sequence ID" value="CEG17471.1"/>
    <property type="molecule type" value="Genomic_DNA"/>
</dbReference>
<evidence type="ECO:0000313" key="3">
    <source>
        <dbReference type="Proteomes" id="UP000052230"/>
    </source>
</evidence>
<evidence type="ECO:0000313" key="2">
    <source>
        <dbReference type="EMBL" id="CEG17471.1"/>
    </source>
</evidence>
<reference evidence="2 3" key="1">
    <citation type="submission" date="2014-09" db="EMBL/GenBank/DDBJ databases">
        <authorList>
            <person name="Regsiter A."/>
        </authorList>
    </citation>
    <scope>NUCLEOTIDE SEQUENCE [LARGE SCALE GENOMIC DNA]</scope>
</reference>
<evidence type="ECO:0000256" key="1">
    <source>
        <dbReference type="SAM" id="MobiDB-lite"/>
    </source>
</evidence>
<keyword evidence="3" id="KW-1185">Reference proteome</keyword>
<comment type="caution">
    <text evidence="2">The sequence shown here is derived from an EMBL/GenBank/DDBJ whole genome shotgun (WGS) entry which is preliminary data.</text>
</comment>
<sequence length="57" mass="6324">MAASSRRGVSIMQVSAERNAGTQRKRLDDLNAGAMLPPYDRHCDDNVAGKPIHWQKC</sequence>
<accession>A0A0U5FKK4</accession>